<dbReference type="InterPro" id="IPR020904">
    <property type="entry name" value="Sc_DH/Rdtase_CS"/>
</dbReference>
<keyword evidence="6" id="KW-1185">Reference proteome</keyword>
<organism evidence="5 6">
    <name type="scientific">Alicyclobacillus fastidiosus</name>
    <dbReference type="NCBI Taxonomy" id="392011"/>
    <lineage>
        <taxon>Bacteria</taxon>
        <taxon>Bacillati</taxon>
        <taxon>Bacillota</taxon>
        <taxon>Bacilli</taxon>
        <taxon>Bacillales</taxon>
        <taxon>Alicyclobacillaceae</taxon>
        <taxon>Alicyclobacillus</taxon>
    </lineage>
</organism>
<dbReference type="PROSITE" id="PS00061">
    <property type="entry name" value="ADH_SHORT"/>
    <property type="match status" value="1"/>
</dbReference>
<keyword evidence="2" id="KW-0560">Oxidoreductase</keyword>
<dbReference type="EMBL" id="JBDXSU010000004">
    <property type="protein sequence ID" value="MFB5189904.1"/>
    <property type="molecule type" value="Genomic_DNA"/>
</dbReference>
<dbReference type="PRINTS" id="PR00081">
    <property type="entry name" value="GDHRDH"/>
</dbReference>
<dbReference type="CDD" id="cd05233">
    <property type="entry name" value="SDR_c"/>
    <property type="match status" value="1"/>
</dbReference>
<reference evidence="5 6" key="1">
    <citation type="journal article" date="2024" name="Int. J. Mol. Sci.">
        <title>Exploration of Alicyclobacillus spp. Genome in Search of Antibiotic Resistance.</title>
        <authorList>
            <person name="Bucka-Kolendo J."/>
            <person name="Kiousi D.E."/>
            <person name="Dekowska A."/>
            <person name="Mikolajczuk-Szczyrba A."/>
            <person name="Karadedos D.M."/>
            <person name="Michael P."/>
            <person name="Galanis A."/>
            <person name="Sokolowska B."/>
        </authorList>
    </citation>
    <scope>NUCLEOTIDE SEQUENCE [LARGE SCALE GENOMIC DNA]</scope>
    <source>
        <strain evidence="5 6">KKP 3000</strain>
    </source>
</reference>
<gene>
    <name evidence="5" type="ORF">KKP3000_003295</name>
</gene>
<dbReference type="Gene3D" id="3.40.50.720">
    <property type="entry name" value="NAD(P)-binding Rossmann-like Domain"/>
    <property type="match status" value="1"/>
</dbReference>
<dbReference type="RefSeq" id="WP_275476292.1">
    <property type="nucleotide sequence ID" value="NZ_CP162940.1"/>
</dbReference>
<dbReference type="Proteomes" id="UP001579974">
    <property type="component" value="Unassembled WGS sequence"/>
</dbReference>
<evidence type="ECO:0000313" key="6">
    <source>
        <dbReference type="Proteomes" id="UP001579974"/>
    </source>
</evidence>
<comment type="similarity">
    <text evidence="1 3">Belongs to the short-chain dehydrogenases/reductases (SDR) family.</text>
</comment>
<evidence type="ECO:0000259" key="4">
    <source>
        <dbReference type="SMART" id="SM00822"/>
    </source>
</evidence>
<dbReference type="InterPro" id="IPR002347">
    <property type="entry name" value="SDR_fam"/>
</dbReference>
<sequence length="239" mass="25646">MDLQKKVALITGAGKGIGRAIAERLAQEGVHVGLIARTQSDLEDAAAHITSSYGVKVAIAAVDITDRQAVEAAVEKLHKELGAVDILVNNAGIAQFGKVVDMPPEVWEQIIRVNLLGTYYVTRAVLPLMIEQNSGNIINISSTAGERASATTSAYSASKFALMGFTESLMQEVRKNNIRVTALAPSTVNTELAANAGLKIGDEDHMMQPEDVSQLLVDVLKLPQRVFVKQAGLWMTNPQ</sequence>
<dbReference type="NCBIfam" id="NF005806">
    <property type="entry name" value="PRK07666.1"/>
    <property type="match status" value="1"/>
</dbReference>
<dbReference type="InterPro" id="IPR036291">
    <property type="entry name" value="NAD(P)-bd_dom_sf"/>
</dbReference>
<dbReference type="Pfam" id="PF00106">
    <property type="entry name" value="adh_short"/>
    <property type="match status" value="1"/>
</dbReference>
<accession>A0ABV5ACB2</accession>
<dbReference type="PANTHER" id="PTHR44196:SF1">
    <property type="entry name" value="DEHYDROGENASE_REDUCTASE SDR FAMILY MEMBER 7B"/>
    <property type="match status" value="1"/>
</dbReference>
<dbReference type="SUPFAM" id="SSF51735">
    <property type="entry name" value="NAD(P)-binding Rossmann-fold domains"/>
    <property type="match status" value="1"/>
</dbReference>
<feature type="domain" description="Ketoreductase" evidence="4">
    <location>
        <begin position="6"/>
        <end position="186"/>
    </location>
</feature>
<evidence type="ECO:0000256" key="1">
    <source>
        <dbReference type="ARBA" id="ARBA00006484"/>
    </source>
</evidence>
<protein>
    <submittedName>
        <fullName evidence="5">3-ketoacyl-ACP reductase</fullName>
    </submittedName>
</protein>
<dbReference type="PIRSF" id="PIRSF000126">
    <property type="entry name" value="11-beta-HSD1"/>
    <property type="match status" value="1"/>
</dbReference>
<evidence type="ECO:0000256" key="3">
    <source>
        <dbReference type="RuleBase" id="RU000363"/>
    </source>
</evidence>
<dbReference type="PANTHER" id="PTHR44196">
    <property type="entry name" value="DEHYDROGENASE/REDUCTASE SDR FAMILY MEMBER 7B"/>
    <property type="match status" value="1"/>
</dbReference>
<proteinExistence type="inferred from homology"/>
<evidence type="ECO:0000313" key="5">
    <source>
        <dbReference type="EMBL" id="MFB5189904.1"/>
    </source>
</evidence>
<dbReference type="PRINTS" id="PR00080">
    <property type="entry name" value="SDRFAMILY"/>
</dbReference>
<dbReference type="SMART" id="SM00822">
    <property type="entry name" value="PKS_KR"/>
    <property type="match status" value="1"/>
</dbReference>
<comment type="caution">
    <text evidence="5">The sequence shown here is derived from an EMBL/GenBank/DDBJ whole genome shotgun (WGS) entry which is preliminary data.</text>
</comment>
<name>A0ABV5ACB2_9BACL</name>
<evidence type="ECO:0000256" key="2">
    <source>
        <dbReference type="ARBA" id="ARBA00023002"/>
    </source>
</evidence>
<dbReference type="InterPro" id="IPR057326">
    <property type="entry name" value="KR_dom"/>
</dbReference>